<dbReference type="InterPro" id="IPR017871">
    <property type="entry name" value="ABC_transporter-like_CS"/>
</dbReference>
<keyword evidence="4 6" id="KW-0067">ATP-binding</keyword>
<dbReference type="PANTHER" id="PTHR46743">
    <property type="entry name" value="TEICHOIC ACIDS EXPORT ATP-BINDING PROTEIN TAGH"/>
    <property type="match status" value="1"/>
</dbReference>
<dbReference type="InterPro" id="IPR015860">
    <property type="entry name" value="ABC_transpr_TagH-like"/>
</dbReference>
<name>A0ABT6JXK0_9GAMM</name>
<dbReference type="PROSITE" id="PS00211">
    <property type="entry name" value="ABC_TRANSPORTER_1"/>
    <property type="match status" value="1"/>
</dbReference>
<accession>A0ABT6JXK0</accession>
<organism evidence="6 7">
    <name type="scientific">Luteimonas kalidii</name>
    <dbReference type="NCBI Taxonomy" id="3042025"/>
    <lineage>
        <taxon>Bacteria</taxon>
        <taxon>Pseudomonadati</taxon>
        <taxon>Pseudomonadota</taxon>
        <taxon>Gammaproteobacteria</taxon>
        <taxon>Lysobacterales</taxon>
        <taxon>Lysobacteraceae</taxon>
        <taxon>Luteimonas</taxon>
    </lineage>
</organism>
<evidence type="ECO:0000256" key="3">
    <source>
        <dbReference type="ARBA" id="ARBA00022741"/>
    </source>
</evidence>
<dbReference type="SUPFAM" id="SSF52540">
    <property type="entry name" value="P-loop containing nucleoside triphosphate hydrolases"/>
    <property type="match status" value="1"/>
</dbReference>
<comment type="caution">
    <text evidence="6">The sequence shown here is derived from an EMBL/GenBank/DDBJ whole genome shotgun (WGS) entry which is preliminary data.</text>
</comment>
<dbReference type="InterPro" id="IPR003593">
    <property type="entry name" value="AAA+_ATPase"/>
</dbReference>
<dbReference type="GO" id="GO:0005524">
    <property type="term" value="F:ATP binding"/>
    <property type="evidence" value="ECO:0007669"/>
    <property type="project" value="UniProtKB-KW"/>
</dbReference>
<reference evidence="6 7" key="1">
    <citation type="submission" date="2023-04" db="EMBL/GenBank/DDBJ databases">
        <title>Luteimonas sp. M1R5S59.</title>
        <authorList>
            <person name="Sun J.-Q."/>
        </authorList>
    </citation>
    <scope>NUCLEOTIDE SEQUENCE [LARGE SCALE GENOMIC DNA]</scope>
    <source>
        <strain evidence="6 7">M1R5S59</strain>
    </source>
</reference>
<dbReference type="InterPro" id="IPR050683">
    <property type="entry name" value="Bact_Polysacc_Export_ATP-bd"/>
</dbReference>
<gene>
    <name evidence="6" type="ORF">QFW81_16090</name>
</gene>
<dbReference type="RefSeq" id="WP_280580217.1">
    <property type="nucleotide sequence ID" value="NZ_JARXRO010000020.1"/>
</dbReference>
<dbReference type="Proteomes" id="UP001156873">
    <property type="component" value="Unassembled WGS sequence"/>
</dbReference>
<dbReference type="Pfam" id="PF00005">
    <property type="entry name" value="ABC_tran"/>
    <property type="match status" value="1"/>
</dbReference>
<keyword evidence="2" id="KW-0813">Transport</keyword>
<evidence type="ECO:0000256" key="2">
    <source>
        <dbReference type="ARBA" id="ARBA00022448"/>
    </source>
</evidence>
<evidence type="ECO:0000313" key="6">
    <source>
        <dbReference type="EMBL" id="MDH5835433.1"/>
    </source>
</evidence>
<dbReference type="Gene3D" id="3.40.50.300">
    <property type="entry name" value="P-loop containing nucleotide triphosphate hydrolases"/>
    <property type="match status" value="1"/>
</dbReference>
<keyword evidence="3" id="KW-0547">Nucleotide-binding</keyword>
<dbReference type="SMART" id="SM00382">
    <property type="entry name" value="AAA"/>
    <property type="match status" value="1"/>
</dbReference>
<evidence type="ECO:0000256" key="1">
    <source>
        <dbReference type="ARBA" id="ARBA00005417"/>
    </source>
</evidence>
<dbReference type="InterPro" id="IPR027417">
    <property type="entry name" value="P-loop_NTPase"/>
</dbReference>
<proteinExistence type="inferred from homology"/>
<evidence type="ECO:0000256" key="4">
    <source>
        <dbReference type="ARBA" id="ARBA00022840"/>
    </source>
</evidence>
<feature type="domain" description="ABC transporter" evidence="5">
    <location>
        <begin position="32"/>
        <end position="251"/>
    </location>
</feature>
<protein>
    <submittedName>
        <fullName evidence="6">ABC transporter ATP-binding protein</fullName>
    </submittedName>
</protein>
<evidence type="ECO:0000259" key="5">
    <source>
        <dbReference type="PROSITE" id="PS50893"/>
    </source>
</evidence>
<dbReference type="PANTHER" id="PTHR46743:SF2">
    <property type="entry name" value="TEICHOIC ACIDS EXPORT ATP-BINDING PROTEIN TAGH"/>
    <property type="match status" value="1"/>
</dbReference>
<sequence>MTAFIRAEGVTLDVPYYEQPMRRGKNWAGTLLSAATAVPKRQFARLLDDVSFEIREGERVILLGRNGAGKTTLLRVLTGAFQPTVGSLQLNGSRQALLNLGLGFNQEATVHENIFLRATAMGIDSAKIRDVVESILDFAELGNISNRRLLTLSSGQRMRLGFAISTVVQHDIMLLDEWFGAGDFGFMRKARERLVDRVRGSKIVVVASHNMELARRLCTSGIVMEGGKIAFSGPVADAIQFYRKQVEASGKLQVELAVATAQAIAARAEQ</sequence>
<comment type="similarity">
    <text evidence="1">Belongs to the ABC transporter superfamily.</text>
</comment>
<keyword evidence="7" id="KW-1185">Reference proteome</keyword>
<evidence type="ECO:0000313" key="7">
    <source>
        <dbReference type="Proteomes" id="UP001156873"/>
    </source>
</evidence>
<dbReference type="EMBL" id="JARXRO010000020">
    <property type="protein sequence ID" value="MDH5835433.1"/>
    <property type="molecule type" value="Genomic_DNA"/>
</dbReference>
<dbReference type="PROSITE" id="PS50893">
    <property type="entry name" value="ABC_TRANSPORTER_2"/>
    <property type="match status" value="1"/>
</dbReference>
<dbReference type="InterPro" id="IPR003439">
    <property type="entry name" value="ABC_transporter-like_ATP-bd"/>
</dbReference>
<dbReference type="CDD" id="cd03220">
    <property type="entry name" value="ABC_KpsT_Wzt"/>
    <property type="match status" value="1"/>
</dbReference>